<dbReference type="InterPro" id="IPR006447">
    <property type="entry name" value="Myb_dom_plants"/>
</dbReference>
<evidence type="ECO:0000256" key="1">
    <source>
        <dbReference type="ARBA" id="ARBA00004123"/>
    </source>
</evidence>
<dbReference type="NCBIfam" id="TIGR01557">
    <property type="entry name" value="myb_SHAQKYF"/>
    <property type="match status" value="1"/>
</dbReference>
<keyword evidence="7" id="KW-0597">Phosphoprotein</keyword>
<proteinExistence type="predicted"/>
<keyword evidence="2" id="KW-0902">Two-component regulatory system</keyword>
<dbReference type="Gene3D" id="3.40.50.2300">
    <property type="match status" value="1"/>
</dbReference>
<dbReference type="Pfam" id="PF00072">
    <property type="entry name" value="Response_reg"/>
    <property type="match status" value="1"/>
</dbReference>
<dbReference type="EMBL" id="JAGGNH010000001">
    <property type="protein sequence ID" value="KAJ0985017.1"/>
    <property type="molecule type" value="Genomic_DNA"/>
</dbReference>
<evidence type="ECO:0000256" key="3">
    <source>
        <dbReference type="ARBA" id="ARBA00023015"/>
    </source>
</evidence>
<dbReference type="PANTHER" id="PTHR43874:SF19">
    <property type="entry name" value="RESPONSE REGULATOR 23-RELATED"/>
    <property type="match status" value="1"/>
</dbReference>
<comment type="caution">
    <text evidence="10">The sequence shown here is derived from an EMBL/GenBank/DDBJ whole genome shotgun (WGS) entry which is preliminary data.</text>
</comment>
<dbReference type="OrthoDB" id="60033at2759"/>
<dbReference type="AlphaFoldDB" id="A0A9D5D611"/>
<dbReference type="InterPro" id="IPR001789">
    <property type="entry name" value="Sig_transdc_resp-reg_receiver"/>
</dbReference>
<protein>
    <recommendedName>
        <fullName evidence="9">Response regulatory domain-containing protein</fullName>
    </recommendedName>
</protein>
<evidence type="ECO:0000256" key="2">
    <source>
        <dbReference type="ARBA" id="ARBA00023012"/>
    </source>
</evidence>
<dbReference type="PANTHER" id="PTHR43874">
    <property type="entry name" value="TWO-COMPONENT RESPONSE REGULATOR"/>
    <property type="match status" value="1"/>
</dbReference>
<keyword evidence="11" id="KW-1185">Reference proteome</keyword>
<gene>
    <name evidence="10" type="ORF">J5N97_003373</name>
</gene>
<evidence type="ECO:0000313" key="10">
    <source>
        <dbReference type="EMBL" id="KAJ0985017.1"/>
    </source>
</evidence>
<evidence type="ECO:0000256" key="4">
    <source>
        <dbReference type="ARBA" id="ARBA00023125"/>
    </source>
</evidence>
<dbReference type="CDD" id="cd17584">
    <property type="entry name" value="REC_typeB_ARR-like"/>
    <property type="match status" value="1"/>
</dbReference>
<evidence type="ECO:0000256" key="6">
    <source>
        <dbReference type="ARBA" id="ARBA00023242"/>
    </source>
</evidence>
<dbReference type="GO" id="GO:0009736">
    <property type="term" value="P:cytokinin-activated signaling pathway"/>
    <property type="evidence" value="ECO:0007669"/>
    <property type="project" value="InterPro"/>
</dbReference>
<dbReference type="InterPro" id="IPR011006">
    <property type="entry name" value="CheY-like_superfamily"/>
</dbReference>
<dbReference type="GO" id="GO:0005634">
    <property type="term" value="C:nucleus"/>
    <property type="evidence" value="ECO:0007669"/>
    <property type="project" value="UniProtKB-SubCell"/>
</dbReference>
<keyword evidence="4" id="KW-0238">DNA-binding</keyword>
<keyword evidence="3" id="KW-0805">Transcription regulation</keyword>
<organism evidence="10 11">
    <name type="scientific">Dioscorea zingiberensis</name>
    <dbReference type="NCBI Taxonomy" id="325984"/>
    <lineage>
        <taxon>Eukaryota</taxon>
        <taxon>Viridiplantae</taxon>
        <taxon>Streptophyta</taxon>
        <taxon>Embryophyta</taxon>
        <taxon>Tracheophyta</taxon>
        <taxon>Spermatophyta</taxon>
        <taxon>Magnoliopsida</taxon>
        <taxon>Liliopsida</taxon>
        <taxon>Dioscoreales</taxon>
        <taxon>Dioscoreaceae</taxon>
        <taxon>Dioscorea</taxon>
    </lineage>
</organism>
<dbReference type="InterPro" id="IPR045279">
    <property type="entry name" value="ARR-like"/>
</dbReference>
<sequence length="492" mass="54728">MVKIITGASRRRRRERNWDSKFPIGMRVMAVDDDLICLKLLEALLQQCGYEVTATQHPCLALNLLRQNSDAYDLVISDVQMPDMDGFKLLELIILEMDIPVVMLSVSSEVKTVTKGIQNGACDYIVKPVRLEELKIIWKHVVKRSMMDTKETVQHQLNPVAPSIRLEDGSSEAPINCSDRGKGKEIEPSIIESDEESSLQKKAKVLWSTDLHYLFLRAINTIGLDRASPKGILDLMDVPGLSRENVASHLQKYRKALKTHGSEFLLQCQGPLEPSEVEADLPRSMDLSFNQQVPDNGRSSEGFGLTGYPNYETAAPGSQSPWFSLPMSNQNILQGQYASTSPGNQGRIRQFSSPSHSPSMYHPASQPASSYQNHQPFAPMPNQTNGYLCNTSQNVLPSCIQPVTSFTPGLPNQAIDGQRRLGAFMEIDSSSGMQINEDTLNAQNFNEPAFNETSDSESVRHLSEPSATDSMFYFGEDDSADDLHALLQQFQK</sequence>
<feature type="compositionally biased region" description="Polar residues" evidence="8">
    <location>
        <begin position="335"/>
        <end position="344"/>
    </location>
</feature>
<dbReference type="Proteomes" id="UP001085076">
    <property type="component" value="Miscellaneous, Linkage group lg01"/>
</dbReference>
<dbReference type="SMART" id="SM00448">
    <property type="entry name" value="REC"/>
    <property type="match status" value="1"/>
</dbReference>
<dbReference type="GO" id="GO:0003677">
    <property type="term" value="F:DNA binding"/>
    <property type="evidence" value="ECO:0007669"/>
    <property type="project" value="UniProtKB-KW"/>
</dbReference>
<dbReference type="InterPro" id="IPR009057">
    <property type="entry name" value="Homeodomain-like_sf"/>
</dbReference>
<dbReference type="SUPFAM" id="SSF52172">
    <property type="entry name" value="CheY-like"/>
    <property type="match status" value="1"/>
</dbReference>
<evidence type="ECO:0000313" key="11">
    <source>
        <dbReference type="Proteomes" id="UP001085076"/>
    </source>
</evidence>
<name>A0A9D5D611_9LILI</name>
<feature type="domain" description="Response regulatory" evidence="9">
    <location>
        <begin position="27"/>
        <end position="142"/>
    </location>
</feature>
<dbReference type="SUPFAM" id="SSF46689">
    <property type="entry name" value="Homeodomain-like"/>
    <property type="match status" value="1"/>
</dbReference>
<dbReference type="GO" id="GO:0000160">
    <property type="term" value="P:phosphorelay signal transduction system"/>
    <property type="evidence" value="ECO:0007669"/>
    <property type="project" value="UniProtKB-KW"/>
</dbReference>
<evidence type="ECO:0000256" key="5">
    <source>
        <dbReference type="ARBA" id="ARBA00023163"/>
    </source>
</evidence>
<feature type="region of interest" description="Disordered" evidence="8">
    <location>
        <begin position="335"/>
        <end position="372"/>
    </location>
</feature>
<feature type="modified residue" description="4-aspartylphosphate" evidence="7">
    <location>
        <position position="78"/>
    </location>
</feature>
<evidence type="ECO:0000259" key="9">
    <source>
        <dbReference type="PROSITE" id="PS50110"/>
    </source>
</evidence>
<comment type="subcellular location">
    <subcellularLocation>
        <location evidence="1">Nucleus</location>
    </subcellularLocation>
</comment>
<keyword evidence="5" id="KW-0804">Transcription</keyword>
<dbReference type="FunFam" id="1.10.10.60:FF:000007">
    <property type="entry name" value="Two-component response regulator"/>
    <property type="match status" value="1"/>
</dbReference>
<dbReference type="PROSITE" id="PS50110">
    <property type="entry name" value="RESPONSE_REGULATORY"/>
    <property type="match status" value="1"/>
</dbReference>
<accession>A0A9D5D611</accession>
<feature type="compositionally biased region" description="Low complexity" evidence="8">
    <location>
        <begin position="352"/>
        <end position="365"/>
    </location>
</feature>
<keyword evidence="6" id="KW-0539">Nucleus</keyword>
<dbReference type="Gene3D" id="1.10.10.60">
    <property type="entry name" value="Homeodomain-like"/>
    <property type="match status" value="1"/>
</dbReference>
<reference evidence="10" key="1">
    <citation type="submission" date="2021-03" db="EMBL/GenBank/DDBJ databases">
        <authorList>
            <person name="Li Z."/>
            <person name="Yang C."/>
        </authorList>
    </citation>
    <scope>NUCLEOTIDE SEQUENCE</scope>
    <source>
        <strain evidence="10">Dzin_1.0</strain>
        <tissue evidence="10">Leaf</tissue>
    </source>
</reference>
<evidence type="ECO:0000256" key="7">
    <source>
        <dbReference type="PROSITE-ProRule" id="PRU00169"/>
    </source>
</evidence>
<evidence type="ECO:0000256" key="8">
    <source>
        <dbReference type="SAM" id="MobiDB-lite"/>
    </source>
</evidence>
<reference evidence="10" key="2">
    <citation type="journal article" date="2022" name="Hortic Res">
        <title>The genome of Dioscorea zingiberensis sheds light on the biosynthesis, origin and evolution of the medicinally important diosgenin saponins.</title>
        <authorList>
            <person name="Li Y."/>
            <person name="Tan C."/>
            <person name="Li Z."/>
            <person name="Guo J."/>
            <person name="Li S."/>
            <person name="Chen X."/>
            <person name="Wang C."/>
            <person name="Dai X."/>
            <person name="Yang H."/>
            <person name="Song W."/>
            <person name="Hou L."/>
            <person name="Xu J."/>
            <person name="Tong Z."/>
            <person name="Xu A."/>
            <person name="Yuan X."/>
            <person name="Wang W."/>
            <person name="Yang Q."/>
            <person name="Chen L."/>
            <person name="Sun Z."/>
            <person name="Wang K."/>
            <person name="Pan B."/>
            <person name="Chen J."/>
            <person name="Bao Y."/>
            <person name="Liu F."/>
            <person name="Qi X."/>
            <person name="Gang D.R."/>
            <person name="Wen J."/>
            <person name="Li J."/>
        </authorList>
    </citation>
    <scope>NUCLEOTIDE SEQUENCE</scope>
    <source>
        <strain evidence="10">Dzin_1.0</strain>
    </source>
</reference>